<organism evidence="1 2">
    <name type="scientific">Gossypium stocksii</name>
    <dbReference type="NCBI Taxonomy" id="47602"/>
    <lineage>
        <taxon>Eukaryota</taxon>
        <taxon>Viridiplantae</taxon>
        <taxon>Streptophyta</taxon>
        <taxon>Embryophyta</taxon>
        <taxon>Tracheophyta</taxon>
        <taxon>Spermatophyta</taxon>
        <taxon>Magnoliopsida</taxon>
        <taxon>eudicotyledons</taxon>
        <taxon>Gunneridae</taxon>
        <taxon>Pentapetalae</taxon>
        <taxon>rosids</taxon>
        <taxon>malvids</taxon>
        <taxon>Malvales</taxon>
        <taxon>Malvaceae</taxon>
        <taxon>Malvoideae</taxon>
        <taxon>Gossypium</taxon>
    </lineage>
</organism>
<sequence>MHNLDHKNLGIINDYDLTVKEEVRDELTINMELKPIVNESVKEPIHFLAIEEEVPIKEVKKFNSCSFDNSSKGEKEARGNHTPENNLGLERIRYKMACNVDVASVENKETSLELIE</sequence>
<dbReference type="AlphaFoldDB" id="A0A9D3WFC0"/>
<reference evidence="1 2" key="1">
    <citation type="journal article" date="2021" name="Plant Biotechnol. J.">
        <title>Multi-omics assisted identification of the key and species-specific regulatory components of drought-tolerant mechanisms in Gossypium stocksii.</title>
        <authorList>
            <person name="Yu D."/>
            <person name="Ke L."/>
            <person name="Zhang D."/>
            <person name="Wu Y."/>
            <person name="Sun Y."/>
            <person name="Mei J."/>
            <person name="Sun J."/>
            <person name="Sun Y."/>
        </authorList>
    </citation>
    <scope>NUCLEOTIDE SEQUENCE [LARGE SCALE GENOMIC DNA]</scope>
    <source>
        <strain evidence="2">cv. E1</strain>
        <tissue evidence="1">Leaf</tissue>
    </source>
</reference>
<keyword evidence="2" id="KW-1185">Reference proteome</keyword>
<dbReference type="Proteomes" id="UP000828251">
    <property type="component" value="Unassembled WGS sequence"/>
</dbReference>
<protein>
    <submittedName>
        <fullName evidence="1">Uncharacterized protein</fullName>
    </submittedName>
</protein>
<proteinExistence type="predicted"/>
<evidence type="ECO:0000313" key="1">
    <source>
        <dbReference type="EMBL" id="KAH1122476.1"/>
    </source>
</evidence>
<evidence type="ECO:0000313" key="2">
    <source>
        <dbReference type="Proteomes" id="UP000828251"/>
    </source>
</evidence>
<name>A0A9D3WFC0_9ROSI</name>
<comment type="caution">
    <text evidence="1">The sequence shown here is derived from an EMBL/GenBank/DDBJ whole genome shotgun (WGS) entry which is preliminary data.</text>
</comment>
<gene>
    <name evidence="1" type="ORF">J1N35_005636</name>
</gene>
<dbReference type="EMBL" id="JAIQCV010000002">
    <property type="protein sequence ID" value="KAH1122476.1"/>
    <property type="molecule type" value="Genomic_DNA"/>
</dbReference>
<accession>A0A9D3WFC0</accession>